<dbReference type="Proteomes" id="UP001205906">
    <property type="component" value="Unassembled WGS sequence"/>
</dbReference>
<feature type="compositionally biased region" description="Basic and acidic residues" evidence="1">
    <location>
        <begin position="32"/>
        <end position="43"/>
    </location>
</feature>
<organism evidence="2 3">
    <name type="scientific">Mesorhizobium liriopis</name>
    <dbReference type="NCBI Taxonomy" id="2953882"/>
    <lineage>
        <taxon>Bacteria</taxon>
        <taxon>Pseudomonadati</taxon>
        <taxon>Pseudomonadota</taxon>
        <taxon>Alphaproteobacteria</taxon>
        <taxon>Hyphomicrobiales</taxon>
        <taxon>Phyllobacteriaceae</taxon>
        <taxon>Mesorhizobium</taxon>
    </lineage>
</organism>
<proteinExistence type="predicted"/>
<sequence length="57" mass="6408">MSEDEERERRKKARLAEALRANLARRKSQTRARREGAADERPEGLQAAEGGEAGDEK</sequence>
<feature type="region of interest" description="Disordered" evidence="1">
    <location>
        <begin position="20"/>
        <end position="57"/>
    </location>
</feature>
<dbReference type="EMBL" id="JAMXQS010000001">
    <property type="protein sequence ID" value="MCO6048383.1"/>
    <property type="molecule type" value="Genomic_DNA"/>
</dbReference>
<evidence type="ECO:0000256" key="1">
    <source>
        <dbReference type="SAM" id="MobiDB-lite"/>
    </source>
</evidence>
<evidence type="ECO:0000313" key="2">
    <source>
        <dbReference type="EMBL" id="MCO6048383.1"/>
    </source>
</evidence>
<evidence type="ECO:0008006" key="4">
    <source>
        <dbReference type="Google" id="ProtNLM"/>
    </source>
</evidence>
<reference evidence="2 3" key="1">
    <citation type="submission" date="2022-06" db="EMBL/GenBank/DDBJ databases">
        <title>Mesorhizobium sp. strain RP14 Genome sequencing and assembly.</title>
        <authorList>
            <person name="Kim I."/>
        </authorList>
    </citation>
    <scope>NUCLEOTIDE SEQUENCE [LARGE SCALE GENOMIC DNA]</scope>
    <source>
        <strain evidence="3">RP14(2022)</strain>
    </source>
</reference>
<comment type="caution">
    <text evidence="2">The sequence shown here is derived from an EMBL/GenBank/DDBJ whole genome shotgun (WGS) entry which is preliminary data.</text>
</comment>
<dbReference type="RefSeq" id="WP_252815199.1">
    <property type="nucleotide sequence ID" value="NZ_JAMXQS010000001.1"/>
</dbReference>
<accession>A0ABT1C1K0</accession>
<gene>
    <name evidence="2" type="ORF">NGM99_01090</name>
</gene>
<protein>
    <recommendedName>
        <fullName evidence="4">DUF4169 domain-containing protein</fullName>
    </recommendedName>
</protein>
<evidence type="ECO:0000313" key="3">
    <source>
        <dbReference type="Proteomes" id="UP001205906"/>
    </source>
</evidence>
<keyword evidence="3" id="KW-1185">Reference proteome</keyword>
<name>A0ABT1C1K0_9HYPH</name>